<dbReference type="AlphaFoldDB" id="K5WGQ5"/>
<organism evidence="1 2">
    <name type="scientific">Phanerochaete carnosa (strain HHB-10118-sp)</name>
    <name type="common">White-rot fungus</name>
    <name type="synonym">Peniophora carnosa</name>
    <dbReference type="NCBI Taxonomy" id="650164"/>
    <lineage>
        <taxon>Eukaryota</taxon>
        <taxon>Fungi</taxon>
        <taxon>Dikarya</taxon>
        <taxon>Basidiomycota</taxon>
        <taxon>Agaricomycotina</taxon>
        <taxon>Agaricomycetes</taxon>
        <taxon>Polyporales</taxon>
        <taxon>Phanerochaetaceae</taxon>
        <taxon>Phanerochaete</taxon>
    </lineage>
</organism>
<dbReference type="InterPro" id="IPR032675">
    <property type="entry name" value="LRR_dom_sf"/>
</dbReference>
<dbReference type="EMBL" id="JH930470">
    <property type="protein sequence ID" value="EKM58505.1"/>
    <property type="molecule type" value="Genomic_DNA"/>
</dbReference>
<accession>K5WGQ5</accession>
<dbReference type="GeneID" id="18915607"/>
<protein>
    <recommendedName>
        <fullName evidence="3">F-box domain-containing protein</fullName>
    </recommendedName>
</protein>
<proteinExistence type="predicted"/>
<dbReference type="HOGENOM" id="CLU_888792_0_0_1"/>
<sequence>MPTPAPIIQGSDHLSDVHHPDSFGLLGVDISGFEPGRYVRYHHVVKTTPAGLMDIVNVLPALQCLDLHGDPFDPALPSPPHHSVQASRDLDNLCLSGLQEDTGYEQLSQFLQCFQRIRVLALDDLSWNHLSTPGIHVSGPFPSVNTLKLDENALSAYWISAFASMLDLRSLFVLNIWDTAITWDGLRATHDLVSRCTSLTALTCSCFNTIVITQCPFPCSTLRLLHFRGECTFNGLLETTESPWRGIAEVMGSPLTISVNELVVDFTIVESTGRNRLPVSDKVAESRLKDTLASLGWRLLDDLLPRLRSLNSP</sequence>
<gene>
    <name evidence="1" type="ORF">PHACADRAFT_252884</name>
</gene>
<dbReference type="SUPFAM" id="SSF52047">
    <property type="entry name" value="RNI-like"/>
    <property type="match status" value="1"/>
</dbReference>
<keyword evidence="2" id="KW-1185">Reference proteome</keyword>
<evidence type="ECO:0008006" key="3">
    <source>
        <dbReference type="Google" id="ProtNLM"/>
    </source>
</evidence>
<dbReference type="KEGG" id="pco:PHACADRAFT_252884"/>
<name>K5WGQ5_PHACS</name>
<evidence type="ECO:0000313" key="2">
    <source>
        <dbReference type="Proteomes" id="UP000008370"/>
    </source>
</evidence>
<dbReference type="Proteomes" id="UP000008370">
    <property type="component" value="Unassembled WGS sequence"/>
</dbReference>
<dbReference type="RefSeq" id="XP_007393817.1">
    <property type="nucleotide sequence ID" value="XM_007393755.1"/>
</dbReference>
<evidence type="ECO:0000313" key="1">
    <source>
        <dbReference type="EMBL" id="EKM58505.1"/>
    </source>
</evidence>
<dbReference type="Gene3D" id="3.80.10.10">
    <property type="entry name" value="Ribonuclease Inhibitor"/>
    <property type="match status" value="1"/>
</dbReference>
<dbReference type="InParanoid" id="K5WGQ5"/>
<reference evidence="1 2" key="1">
    <citation type="journal article" date="2012" name="BMC Genomics">
        <title>Comparative genomics of the white-rot fungi, Phanerochaete carnosa and P. chrysosporium, to elucidate the genetic basis of the distinct wood types they colonize.</title>
        <authorList>
            <person name="Suzuki H."/>
            <person name="MacDonald J."/>
            <person name="Syed K."/>
            <person name="Salamov A."/>
            <person name="Hori C."/>
            <person name="Aerts A."/>
            <person name="Henrissat B."/>
            <person name="Wiebenga A."/>
            <person name="vanKuyk P.A."/>
            <person name="Barry K."/>
            <person name="Lindquist E."/>
            <person name="LaButti K."/>
            <person name="Lapidus A."/>
            <person name="Lucas S."/>
            <person name="Coutinho P."/>
            <person name="Gong Y."/>
            <person name="Samejima M."/>
            <person name="Mahadevan R."/>
            <person name="Abou-Zaid M."/>
            <person name="de Vries R.P."/>
            <person name="Igarashi K."/>
            <person name="Yadav J.S."/>
            <person name="Grigoriev I.V."/>
            <person name="Master E.R."/>
        </authorList>
    </citation>
    <scope>NUCLEOTIDE SEQUENCE [LARGE SCALE GENOMIC DNA]</scope>
    <source>
        <strain evidence="1 2">HHB-10118-sp</strain>
    </source>
</reference>